<evidence type="ECO:0000313" key="3">
    <source>
        <dbReference type="Proteomes" id="UP000032076"/>
    </source>
</evidence>
<evidence type="ECO:0000259" key="1">
    <source>
        <dbReference type="Pfam" id="PF13274"/>
    </source>
</evidence>
<comment type="caution">
    <text evidence="2">The sequence shown here is derived from an EMBL/GenBank/DDBJ whole genome shotgun (WGS) entry which is preliminary data.</text>
</comment>
<dbReference type="Pfam" id="PF13274">
    <property type="entry name" value="SocA_Panacea"/>
    <property type="match status" value="1"/>
</dbReference>
<dbReference type="EMBL" id="JXLU01000089">
    <property type="protein sequence ID" value="KIO72650.1"/>
    <property type="molecule type" value="Genomic_DNA"/>
</dbReference>
<dbReference type="AlphaFoldDB" id="A0ABD4A683"/>
<sequence length="56" mass="6671">MFNKEEIEILRQVKEFFKNYGSVAISEYSHNEDGWKYTQDRDIISYDFAETLSIGD</sequence>
<reference evidence="2 3" key="1">
    <citation type="submission" date="2015-01" db="EMBL/GenBank/DDBJ databases">
        <title>Draft Genome Sequences of Four Bacillus thermoamylovorans Strains, Isolated From Food Products.</title>
        <authorList>
            <person name="Krawcyk A.O."/>
            <person name="Berendsen E.M."/>
            <person name="Eijlander R.T."/>
            <person name="de Jong A."/>
            <person name="Wells-Bennik M."/>
            <person name="Kuipers O.P."/>
        </authorList>
    </citation>
    <scope>NUCLEOTIDE SEQUENCE [LARGE SCALE GENOMIC DNA]</scope>
    <source>
        <strain evidence="2 3">B4167</strain>
    </source>
</reference>
<protein>
    <recommendedName>
        <fullName evidence="1">Antitoxin SocA-like Panacea domain-containing protein</fullName>
    </recommendedName>
</protein>
<name>A0ABD4A683_9BACI</name>
<organism evidence="2 3">
    <name type="scientific">Caldibacillus thermoamylovorans</name>
    <dbReference type="NCBI Taxonomy" id="35841"/>
    <lineage>
        <taxon>Bacteria</taxon>
        <taxon>Bacillati</taxon>
        <taxon>Bacillota</taxon>
        <taxon>Bacilli</taxon>
        <taxon>Bacillales</taxon>
        <taxon>Bacillaceae</taxon>
        <taxon>Caldibacillus</taxon>
    </lineage>
</organism>
<dbReference type="Proteomes" id="UP000032076">
    <property type="component" value="Unassembled WGS sequence"/>
</dbReference>
<feature type="domain" description="Antitoxin SocA-like Panacea" evidence="1">
    <location>
        <begin position="2"/>
        <end position="36"/>
    </location>
</feature>
<gene>
    <name evidence="2" type="ORF">B4167_2875</name>
</gene>
<evidence type="ECO:0000313" key="2">
    <source>
        <dbReference type="EMBL" id="KIO72650.1"/>
    </source>
</evidence>
<dbReference type="InterPro" id="IPR025272">
    <property type="entry name" value="SocA_Panacea"/>
</dbReference>
<accession>A0ABD4A683</accession>
<proteinExistence type="predicted"/>